<gene>
    <name evidence="2" type="ORF">SCHPADRAFT_509746</name>
</gene>
<evidence type="ECO:0000313" key="3">
    <source>
        <dbReference type="Proteomes" id="UP000053477"/>
    </source>
</evidence>
<dbReference type="Proteomes" id="UP000053477">
    <property type="component" value="Unassembled WGS sequence"/>
</dbReference>
<feature type="region of interest" description="Disordered" evidence="1">
    <location>
        <begin position="122"/>
        <end position="171"/>
    </location>
</feature>
<accession>A0A0H2RFK3</accession>
<name>A0A0H2RFK3_9AGAM</name>
<keyword evidence="3" id="KW-1185">Reference proteome</keyword>
<dbReference type="AlphaFoldDB" id="A0A0H2RFK3"/>
<evidence type="ECO:0000313" key="2">
    <source>
        <dbReference type="EMBL" id="KLO10579.1"/>
    </source>
</evidence>
<protein>
    <submittedName>
        <fullName evidence="2">Uncharacterized protein</fullName>
    </submittedName>
</protein>
<evidence type="ECO:0000256" key="1">
    <source>
        <dbReference type="SAM" id="MobiDB-lite"/>
    </source>
</evidence>
<sequence>MRCSSCSKRLSNVMCSRTCLGDGGWEKERLGRVEFGAWPEFNHNQSTPSNVRPQDIENLVVYNHLTTLSHARNEKSDRNLNIYGASSQRSNRRAKFWREDVLEEGQRIRTRNLKDTGDDLVWIRRPQPERPPRPLQRSRYSSFPLPSRRPANCTSSRTRESTSDCSSHSLASLPGGLKPSVRKEIYQGLARRFLRKAVRLTLHIRRF</sequence>
<reference evidence="2 3" key="1">
    <citation type="submission" date="2015-04" db="EMBL/GenBank/DDBJ databases">
        <title>Complete genome sequence of Schizopora paradoxa KUC8140, a cosmopolitan wood degrader in East Asia.</title>
        <authorList>
            <consortium name="DOE Joint Genome Institute"/>
            <person name="Min B."/>
            <person name="Park H."/>
            <person name="Jang Y."/>
            <person name="Kim J.-J."/>
            <person name="Kim K.H."/>
            <person name="Pangilinan J."/>
            <person name="Lipzen A."/>
            <person name="Riley R."/>
            <person name="Grigoriev I.V."/>
            <person name="Spatafora J.W."/>
            <person name="Choi I.-G."/>
        </authorList>
    </citation>
    <scope>NUCLEOTIDE SEQUENCE [LARGE SCALE GENOMIC DNA]</scope>
    <source>
        <strain evidence="2 3">KUC8140</strain>
    </source>
</reference>
<proteinExistence type="predicted"/>
<organism evidence="2 3">
    <name type="scientific">Schizopora paradoxa</name>
    <dbReference type="NCBI Taxonomy" id="27342"/>
    <lineage>
        <taxon>Eukaryota</taxon>
        <taxon>Fungi</taxon>
        <taxon>Dikarya</taxon>
        <taxon>Basidiomycota</taxon>
        <taxon>Agaricomycotina</taxon>
        <taxon>Agaricomycetes</taxon>
        <taxon>Hymenochaetales</taxon>
        <taxon>Schizoporaceae</taxon>
        <taxon>Schizopora</taxon>
    </lineage>
</organism>
<dbReference type="EMBL" id="KQ086022">
    <property type="protein sequence ID" value="KLO10579.1"/>
    <property type="molecule type" value="Genomic_DNA"/>
</dbReference>
<dbReference type="InParanoid" id="A0A0H2RFK3"/>